<dbReference type="GO" id="GO:0070403">
    <property type="term" value="F:NAD+ binding"/>
    <property type="evidence" value="ECO:0007669"/>
    <property type="project" value="InterPro"/>
</dbReference>
<dbReference type="GO" id="GO:0046872">
    <property type="term" value="F:metal ion binding"/>
    <property type="evidence" value="ECO:0007669"/>
    <property type="project" value="UniProtKB-KW"/>
</dbReference>
<feature type="binding site" evidence="4">
    <location>
        <position position="180"/>
    </location>
    <ligand>
        <name>Zn(2+)</name>
        <dbReference type="ChEBI" id="CHEBI:29105"/>
    </ligand>
</feature>
<dbReference type="PANTHER" id="PTHR47651:SF17">
    <property type="entry name" value="DEACETYLASE SIRTUIN-TYPE DOMAIN-CONTAINING PROTEIN"/>
    <property type="match status" value="1"/>
</dbReference>
<name>A0A0B2X2Z3_METAS</name>
<dbReference type="Gene3D" id="3.30.1600.10">
    <property type="entry name" value="SIR2/SIRT2 'Small Domain"/>
    <property type="match status" value="1"/>
</dbReference>
<dbReference type="STRING" id="1081103.A0A0B2X2Z3"/>
<dbReference type="Proteomes" id="UP000030816">
    <property type="component" value="Unassembled WGS sequence"/>
</dbReference>
<feature type="binding site" evidence="4">
    <location>
        <position position="252"/>
    </location>
    <ligand>
        <name>Zn(2+)</name>
        <dbReference type="ChEBI" id="CHEBI:29105"/>
    </ligand>
</feature>
<evidence type="ECO:0000256" key="4">
    <source>
        <dbReference type="PROSITE-ProRule" id="PRU00236"/>
    </source>
</evidence>
<dbReference type="SUPFAM" id="SSF52467">
    <property type="entry name" value="DHS-like NAD/FAD-binding domain"/>
    <property type="match status" value="1"/>
</dbReference>
<dbReference type="InterPro" id="IPR029035">
    <property type="entry name" value="DHS-like_NAD/FAD-binding_dom"/>
</dbReference>
<protein>
    <submittedName>
        <fullName evidence="7">Silencing information regulator</fullName>
    </submittedName>
</protein>
<keyword evidence="8" id="KW-1185">Reference proteome</keyword>
<keyword evidence="4" id="KW-0479">Metal-binding</keyword>
<dbReference type="InterPro" id="IPR026591">
    <property type="entry name" value="Sirtuin_cat_small_dom_sf"/>
</dbReference>
<dbReference type="AlphaFoldDB" id="A0A0B2X2Z3"/>
<dbReference type="InterPro" id="IPR026590">
    <property type="entry name" value="Ssirtuin_cat_dom"/>
</dbReference>
<proteinExistence type="inferred from homology"/>
<accession>A0A0B2X2Z3</accession>
<dbReference type="Pfam" id="PF02146">
    <property type="entry name" value="SIR2"/>
    <property type="match status" value="1"/>
</dbReference>
<feature type="domain" description="Deacetylase sirtuin-type" evidence="6">
    <location>
        <begin position="38"/>
        <end position="387"/>
    </location>
</feature>
<keyword evidence="4" id="KW-0862">Zinc</keyword>
<dbReference type="EMBL" id="AZHE01000002">
    <property type="protein sequence ID" value="KHO00699.1"/>
    <property type="molecule type" value="Genomic_DNA"/>
</dbReference>
<sequence length="412" mass="44832">MPWPQPPLAPPAVLMRKPLMRIPYTDILAPPTIVPASASTFQGALAALVSFFQAPPRPGLPDSTVLLTGAGLSVASGLADYRGVKGTYRVNKTYRPIYHYEFVSSHEARKRYWARSFLGWSTLHKATPNAGHYAIRDLGGLGLIRSVITQNVDSFHPNAHPQTPSIELHGYLRSTVCTSCMTEFSRDEFQRQLARLNPRWAALLREAMASGALDTESTEERRFKGLKTNPDGDVDLPEAPYTTFRYPPCPKCLADPPDDASGHKHVVQVDSDGAWAAPSTAGILKPAVVMFGESIASRVKVASEDAIDGAGRLLVLGTSLATYSAWRLAKRAKDRGMPIAIVNMGGVRGEDHFFADLDPRQEGEEGVRVELSTDQLLPGLVSRLRQTGVAACRRPSAAVSLENSTVFKDMLS</sequence>
<feature type="binding site" evidence="4">
    <location>
        <position position="249"/>
    </location>
    <ligand>
        <name>Zn(2+)</name>
        <dbReference type="ChEBI" id="CHEBI:29105"/>
    </ligand>
</feature>
<gene>
    <name evidence="7" type="ORF">MAM_01477</name>
</gene>
<evidence type="ECO:0000259" key="6">
    <source>
        <dbReference type="PROSITE" id="PS50305"/>
    </source>
</evidence>
<comment type="caution">
    <text evidence="7">The sequence shown here is derived from an EMBL/GenBank/DDBJ whole genome shotgun (WGS) entry which is preliminary data.</text>
</comment>
<dbReference type="RefSeq" id="XP_040681764.1">
    <property type="nucleotide sequence ID" value="XM_040820276.1"/>
</dbReference>
<feature type="region of interest" description="Disordered" evidence="5">
    <location>
        <begin position="211"/>
        <end position="238"/>
    </location>
</feature>
<dbReference type="InterPro" id="IPR003000">
    <property type="entry name" value="Sirtuin"/>
</dbReference>
<feature type="binding site" evidence="4">
    <location>
        <position position="177"/>
    </location>
    <ligand>
        <name>Zn(2+)</name>
        <dbReference type="ChEBI" id="CHEBI:29105"/>
    </ligand>
</feature>
<dbReference type="PANTHER" id="PTHR47651">
    <property type="entry name" value="NAD-DEPENDENT HISTONE DEACETYLASE HST4"/>
    <property type="match status" value="1"/>
</dbReference>
<evidence type="ECO:0000313" key="8">
    <source>
        <dbReference type="Proteomes" id="UP000030816"/>
    </source>
</evidence>
<dbReference type="Gene3D" id="3.40.50.1220">
    <property type="entry name" value="TPP-binding domain"/>
    <property type="match status" value="1"/>
</dbReference>
<dbReference type="GeneID" id="63735932"/>
<keyword evidence="2" id="KW-0808">Transferase</keyword>
<keyword evidence="3" id="KW-0520">NAD</keyword>
<dbReference type="HOGENOM" id="CLU_023643_1_1_1"/>
<dbReference type="GO" id="GO:0016740">
    <property type="term" value="F:transferase activity"/>
    <property type="evidence" value="ECO:0007669"/>
    <property type="project" value="UniProtKB-KW"/>
</dbReference>
<dbReference type="OrthoDB" id="424302at2759"/>
<dbReference type="PROSITE" id="PS50305">
    <property type="entry name" value="SIRTUIN"/>
    <property type="match status" value="1"/>
</dbReference>
<evidence type="ECO:0000256" key="1">
    <source>
        <dbReference type="ARBA" id="ARBA00006924"/>
    </source>
</evidence>
<evidence type="ECO:0000256" key="2">
    <source>
        <dbReference type="ARBA" id="ARBA00022679"/>
    </source>
</evidence>
<organism evidence="7 8">
    <name type="scientific">Metarhizium album (strain ARSEF 1941)</name>
    <dbReference type="NCBI Taxonomy" id="1081103"/>
    <lineage>
        <taxon>Eukaryota</taxon>
        <taxon>Fungi</taxon>
        <taxon>Dikarya</taxon>
        <taxon>Ascomycota</taxon>
        <taxon>Pezizomycotina</taxon>
        <taxon>Sordariomycetes</taxon>
        <taxon>Hypocreomycetidae</taxon>
        <taxon>Hypocreales</taxon>
        <taxon>Clavicipitaceae</taxon>
        <taxon>Metarhizium</taxon>
    </lineage>
</organism>
<reference evidence="7 8" key="1">
    <citation type="journal article" date="2014" name="Proc. Natl. Acad. Sci. U.S.A.">
        <title>Trajectory and genomic determinants of fungal-pathogen speciation and host adaptation.</title>
        <authorList>
            <person name="Hu X."/>
            <person name="Xiao G."/>
            <person name="Zheng P."/>
            <person name="Shang Y."/>
            <person name="Su Y."/>
            <person name="Zhang X."/>
            <person name="Liu X."/>
            <person name="Zhan S."/>
            <person name="St Leger R.J."/>
            <person name="Wang C."/>
        </authorList>
    </citation>
    <scope>NUCLEOTIDE SEQUENCE [LARGE SCALE GENOMIC DNA]</scope>
    <source>
        <strain evidence="7 8">ARSEF 1941</strain>
    </source>
</reference>
<comment type="similarity">
    <text evidence="1">Belongs to the sirtuin family. Class I subfamily.</text>
</comment>
<feature type="active site" description="Proton acceptor" evidence="4">
    <location>
        <position position="169"/>
    </location>
</feature>
<evidence type="ECO:0000313" key="7">
    <source>
        <dbReference type="EMBL" id="KHO00699.1"/>
    </source>
</evidence>
<evidence type="ECO:0000256" key="3">
    <source>
        <dbReference type="ARBA" id="ARBA00023027"/>
    </source>
</evidence>
<evidence type="ECO:0000256" key="5">
    <source>
        <dbReference type="SAM" id="MobiDB-lite"/>
    </source>
</evidence>